<dbReference type="Gene3D" id="1.10.10.10">
    <property type="entry name" value="Winged helix-like DNA-binding domain superfamily/Winged helix DNA-binding domain"/>
    <property type="match status" value="1"/>
</dbReference>
<name>A0ABY6KLH8_9ARAC</name>
<keyword evidence="2" id="KW-1185">Reference proteome</keyword>
<dbReference type="InterPro" id="IPR036388">
    <property type="entry name" value="WH-like_DNA-bd_sf"/>
</dbReference>
<dbReference type="EMBL" id="CP092868">
    <property type="protein sequence ID" value="UYV69574.1"/>
    <property type="molecule type" value="Genomic_DNA"/>
</dbReference>
<dbReference type="Proteomes" id="UP001235939">
    <property type="component" value="Chromosome 06"/>
</dbReference>
<evidence type="ECO:0000313" key="1">
    <source>
        <dbReference type="EMBL" id="UYV69574.1"/>
    </source>
</evidence>
<evidence type="ECO:0000313" key="2">
    <source>
        <dbReference type="Proteomes" id="UP001235939"/>
    </source>
</evidence>
<accession>A0ABY6KLH8</accession>
<gene>
    <name evidence="1" type="ORF">LAZ67_6004003</name>
</gene>
<proteinExistence type="predicted"/>
<protein>
    <submittedName>
        <fullName evidence="1">SETMAR</fullName>
    </submittedName>
</protein>
<reference evidence="1 2" key="1">
    <citation type="submission" date="2022-01" db="EMBL/GenBank/DDBJ databases">
        <title>A chromosomal length assembly of Cordylochernes scorpioides.</title>
        <authorList>
            <person name="Zeh D."/>
            <person name="Zeh J."/>
        </authorList>
    </citation>
    <scope>NUCLEOTIDE SEQUENCE [LARGE SCALE GENOMIC DNA]</scope>
    <source>
        <strain evidence="1">IN4F17</strain>
        <tissue evidence="1">Whole Body</tissue>
    </source>
</reference>
<sequence length="91" mass="10715">MNRIKDLEGIEVLPRSVIVFYDDHALAERTYQKWFAWFKSDDFDLEDEERPRAPPKFEGEELEARLNEDPTQMQKELAKTLGVTQPAIFIT</sequence>
<organism evidence="1 2">
    <name type="scientific">Cordylochernes scorpioides</name>
    <dbReference type="NCBI Taxonomy" id="51811"/>
    <lineage>
        <taxon>Eukaryota</taxon>
        <taxon>Metazoa</taxon>
        <taxon>Ecdysozoa</taxon>
        <taxon>Arthropoda</taxon>
        <taxon>Chelicerata</taxon>
        <taxon>Arachnida</taxon>
        <taxon>Pseudoscorpiones</taxon>
        <taxon>Cheliferoidea</taxon>
        <taxon>Chernetidae</taxon>
        <taxon>Cordylochernes</taxon>
    </lineage>
</organism>